<evidence type="ECO:0000256" key="5">
    <source>
        <dbReference type="SAM" id="Phobius"/>
    </source>
</evidence>
<feature type="transmembrane region" description="Helical" evidence="5">
    <location>
        <begin position="233"/>
        <end position="255"/>
    </location>
</feature>
<keyword evidence="3 5" id="KW-1133">Transmembrane helix</keyword>
<evidence type="ECO:0000313" key="6">
    <source>
        <dbReference type="EMBL" id="TFK52358.1"/>
    </source>
</evidence>
<dbReference type="EMBL" id="ML213509">
    <property type="protein sequence ID" value="TFK52358.1"/>
    <property type="molecule type" value="Genomic_DNA"/>
</dbReference>
<keyword evidence="2 5" id="KW-0812">Transmembrane</keyword>
<dbReference type="STRING" id="5364.A0A5C3N8T8"/>
<name>A0A5C3N8T8_9AGAM</name>
<dbReference type="PANTHER" id="PTHR23112:SF0">
    <property type="entry name" value="TRANSMEMBRANE PROTEIN 116"/>
    <property type="match status" value="1"/>
</dbReference>
<sequence length="430" mass="48183">MPAHPGPSDFEAAEKEPFTWTEQRQRTTTWISASTATASLVAVSVVLILIALLFRKQRTRLLLRRQSFRMLFAVIIASVPYAGMFLIETLLTGPSPWCSVSIFFGFLTENFINFLIMLLSINLQLVLVHGLRTEGFLKWYIGGSFCVSVIIVIPGTAMNVWGWDPVTGICYVRLTGAARRTAWQVGTAYFWTLLSTVVAFVCTVTVIVHLIARRSRRELVFSQSDTSRLNNENVFRSAAWRIVTYPIVMIIYNVISATADLSLDQSRGITTFSEYALWNTYGFIYGSLPLAFSLILIFVDPSFNVAIRELLKDPTTSGGDDSSGHSHLPNIRIHFSSSDAGTAEGGEELRDLSTLRPKGSLSDVKGQGDSRKFGKESFHHVHIPPASSKDPPAAPRISQDITVVRREFEERRRQTRRDLRARLQAQLEQM</sequence>
<feature type="transmembrane region" description="Helical" evidence="5">
    <location>
        <begin position="140"/>
        <end position="161"/>
    </location>
</feature>
<keyword evidence="4 5" id="KW-0472">Membrane</keyword>
<gene>
    <name evidence="6" type="ORF">OE88DRAFT_1392904</name>
</gene>
<dbReference type="GO" id="GO:0004930">
    <property type="term" value="F:G protein-coupled receptor activity"/>
    <property type="evidence" value="ECO:0007669"/>
    <property type="project" value="TreeGrafter"/>
</dbReference>
<accession>A0A5C3N8T8</accession>
<proteinExistence type="predicted"/>
<organism evidence="6 7">
    <name type="scientific">Heliocybe sulcata</name>
    <dbReference type="NCBI Taxonomy" id="5364"/>
    <lineage>
        <taxon>Eukaryota</taxon>
        <taxon>Fungi</taxon>
        <taxon>Dikarya</taxon>
        <taxon>Basidiomycota</taxon>
        <taxon>Agaricomycotina</taxon>
        <taxon>Agaricomycetes</taxon>
        <taxon>Gloeophyllales</taxon>
        <taxon>Gloeophyllaceae</taxon>
        <taxon>Heliocybe</taxon>
    </lineage>
</organism>
<evidence type="ECO:0000256" key="2">
    <source>
        <dbReference type="ARBA" id="ARBA00022692"/>
    </source>
</evidence>
<dbReference type="PANTHER" id="PTHR23112">
    <property type="entry name" value="G PROTEIN-COUPLED RECEPTOR 157-RELATED"/>
    <property type="match status" value="1"/>
</dbReference>
<evidence type="ECO:0000256" key="1">
    <source>
        <dbReference type="ARBA" id="ARBA00004141"/>
    </source>
</evidence>
<feature type="transmembrane region" description="Helical" evidence="5">
    <location>
        <begin position="188"/>
        <end position="212"/>
    </location>
</feature>
<dbReference type="GO" id="GO:0007189">
    <property type="term" value="P:adenylate cyclase-activating G protein-coupled receptor signaling pathway"/>
    <property type="evidence" value="ECO:0007669"/>
    <property type="project" value="TreeGrafter"/>
</dbReference>
<dbReference type="GO" id="GO:0005886">
    <property type="term" value="C:plasma membrane"/>
    <property type="evidence" value="ECO:0007669"/>
    <property type="project" value="TreeGrafter"/>
</dbReference>
<evidence type="ECO:0000313" key="7">
    <source>
        <dbReference type="Proteomes" id="UP000305948"/>
    </source>
</evidence>
<dbReference type="OrthoDB" id="3251871at2759"/>
<evidence type="ECO:0008006" key="8">
    <source>
        <dbReference type="Google" id="ProtNLM"/>
    </source>
</evidence>
<comment type="subcellular location">
    <subcellularLocation>
        <location evidence="1">Membrane</location>
        <topology evidence="1">Multi-pass membrane protein</topology>
    </subcellularLocation>
</comment>
<feature type="transmembrane region" description="Helical" evidence="5">
    <location>
        <begin position="30"/>
        <end position="54"/>
    </location>
</feature>
<feature type="transmembrane region" description="Helical" evidence="5">
    <location>
        <begin position="275"/>
        <end position="299"/>
    </location>
</feature>
<dbReference type="Proteomes" id="UP000305948">
    <property type="component" value="Unassembled WGS sequence"/>
</dbReference>
<reference evidence="6 7" key="1">
    <citation type="journal article" date="2019" name="Nat. Ecol. Evol.">
        <title>Megaphylogeny resolves global patterns of mushroom evolution.</title>
        <authorList>
            <person name="Varga T."/>
            <person name="Krizsan K."/>
            <person name="Foldi C."/>
            <person name="Dima B."/>
            <person name="Sanchez-Garcia M."/>
            <person name="Sanchez-Ramirez S."/>
            <person name="Szollosi G.J."/>
            <person name="Szarkandi J.G."/>
            <person name="Papp V."/>
            <person name="Albert L."/>
            <person name="Andreopoulos W."/>
            <person name="Angelini C."/>
            <person name="Antonin V."/>
            <person name="Barry K.W."/>
            <person name="Bougher N.L."/>
            <person name="Buchanan P."/>
            <person name="Buyck B."/>
            <person name="Bense V."/>
            <person name="Catcheside P."/>
            <person name="Chovatia M."/>
            <person name="Cooper J."/>
            <person name="Damon W."/>
            <person name="Desjardin D."/>
            <person name="Finy P."/>
            <person name="Geml J."/>
            <person name="Haridas S."/>
            <person name="Hughes K."/>
            <person name="Justo A."/>
            <person name="Karasinski D."/>
            <person name="Kautmanova I."/>
            <person name="Kiss B."/>
            <person name="Kocsube S."/>
            <person name="Kotiranta H."/>
            <person name="LaButti K.M."/>
            <person name="Lechner B.E."/>
            <person name="Liimatainen K."/>
            <person name="Lipzen A."/>
            <person name="Lukacs Z."/>
            <person name="Mihaltcheva S."/>
            <person name="Morgado L.N."/>
            <person name="Niskanen T."/>
            <person name="Noordeloos M.E."/>
            <person name="Ohm R.A."/>
            <person name="Ortiz-Santana B."/>
            <person name="Ovrebo C."/>
            <person name="Racz N."/>
            <person name="Riley R."/>
            <person name="Savchenko A."/>
            <person name="Shiryaev A."/>
            <person name="Soop K."/>
            <person name="Spirin V."/>
            <person name="Szebenyi C."/>
            <person name="Tomsovsky M."/>
            <person name="Tulloss R.E."/>
            <person name="Uehling J."/>
            <person name="Grigoriev I.V."/>
            <person name="Vagvolgyi C."/>
            <person name="Papp T."/>
            <person name="Martin F.M."/>
            <person name="Miettinen O."/>
            <person name="Hibbett D.S."/>
            <person name="Nagy L.G."/>
        </authorList>
    </citation>
    <scope>NUCLEOTIDE SEQUENCE [LARGE SCALE GENOMIC DNA]</scope>
    <source>
        <strain evidence="6 7">OMC1185</strain>
    </source>
</reference>
<evidence type="ECO:0000256" key="3">
    <source>
        <dbReference type="ARBA" id="ARBA00022989"/>
    </source>
</evidence>
<feature type="transmembrane region" description="Helical" evidence="5">
    <location>
        <begin position="70"/>
        <end position="91"/>
    </location>
</feature>
<feature type="transmembrane region" description="Helical" evidence="5">
    <location>
        <begin position="111"/>
        <end position="128"/>
    </location>
</feature>
<evidence type="ECO:0000256" key="4">
    <source>
        <dbReference type="ARBA" id="ARBA00023136"/>
    </source>
</evidence>
<keyword evidence="7" id="KW-1185">Reference proteome</keyword>
<dbReference type="AlphaFoldDB" id="A0A5C3N8T8"/>
<protein>
    <recommendedName>
        <fullName evidence="8">G-protein coupled receptors family 1 profile domain-containing protein</fullName>
    </recommendedName>
</protein>